<dbReference type="GO" id="GO:0005576">
    <property type="term" value="C:extracellular region"/>
    <property type="evidence" value="ECO:0007669"/>
    <property type="project" value="UniProtKB-SubCell"/>
</dbReference>
<sequence length="716" mass="78699">MRRPNPKRDQDADLSCATMQTTEDFCGNKTVERPSCPSDNGVTHVIGYYEGWVSDRPCNQFLPEDIPSGIYTLHSRPSSPSTFEVMPVKNADIDTYQRLMNLKKRDTLVKIYVAIGGWTFNDPGPTRTTFSDLAASVPRQQSFIKSLMSFMSTYGFDGVDIDWEFPEADDKAGRAVDYANFPKFMGRVKSALAGAGADGLSITLPASYWYLQHFDLENLSKQVSFFNVMSYDMHGTWDKDSKWLGAYLSAHTNLTEIEDLGLDLLWRMNIPPGMVNLGIAFYGRSFTATSPSCMDPGCPWVTGGDPGPCSGTIGVLLNSEIDGIMNETKVQRQGHSKAAVKTLKWGVNQWVSFYDADTFKMKSQRASELCLGGLFVWAVSHDTKYAKYSKALAAAANRKVGTALPVREDSGDPASVVKVRIDQCQWTNCGDGCPPGWGLVVTDMQGIVQAKKVPRLFAARPKSGRRRSSPIPSCRHIGTPSTPTLTLQHVRPPSRLLSALTRKNYGFSMAFNDTGTTAVELASKRHRLLGRDAQSDYHNEILAETILLRILTSTDNEAMLQSLTAIWDSIMDDFDCSDPDNPPTAVRGSGGSSTKKSRRTLGISRGPSRNENVPRSHLPSILELRDSSVVDAETMAGELRSLLEKRAREPYSTTVVDDDGNSFSITINLPEHPSAGGLDDDDPMYDEAVDFADPMDCADPSVAAFAVPTGHYFELV</sequence>
<dbReference type="PANTHER" id="PTHR11177:SF333">
    <property type="entry name" value="CHITINASE"/>
    <property type="match status" value="1"/>
</dbReference>
<dbReference type="GO" id="GO:0006032">
    <property type="term" value="P:chitin catabolic process"/>
    <property type="evidence" value="ECO:0007669"/>
    <property type="project" value="UniProtKB-KW"/>
</dbReference>
<dbReference type="PROSITE" id="PS51910">
    <property type="entry name" value="GH18_2"/>
    <property type="match status" value="1"/>
</dbReference>
<dbReference type="GO" id="GO:0008061">
    <property type="term" value="F:chitin binding"/>
    <property type="evidence" value="ECO:0007669"/>
    <property type="project" value="InterPro"/>
</dbReference>
<comment type="catalytic activity">
    <reaction evidence="1">
        <text>Random endo-hydrolysis of N-acetyl-beta-D-glucosaminide (1-&gt;4)-beta-linkages in chitin and chitodextrins.</text>
        <dbReference type="EC" id="3.2.1.14"/>
    </reaction>
</comment>
<evidence type="ECO:0000256" key="8">
    <source>
        <dbReference type="ARBA" id="ARBA00023277"/>
    </source>
</evidence>
<dbReference type="InterPro" id="IPR050314">
    <property type="entry name" value="Glycosyl_Hydrlase_18"/>
</dbReference>
<evidence type="ECO:0000256" key="5">
    <source>
        <dbReference type="ARBA" id="ARBA00022525"/>
    </source>
</evidence>
<dbReference type="InterPro" id="IPR001579">
    <property type="entry name" value="Glyco_hydro_18_chit_AS"/>
</dbReference>
<dbReference type="PROSITE" id="PS01095">
    <property type="entry name" value="GH18_1"/>
    <property type="match status" value="1"/>
</dbReference>
<protein>
    <recommendedName>
        <fullName evidence="4">chitinase</fullName>
        <ecNumber evidence="4">3.2.1.14</ecNumber>
    </recommendedName>
</protein>
<comment type="similarity">
    <text evidence="3">Belongs to the glycosyl hydrolase 18 family. Chitinase class V subfamily.</text>
</comment>
<evidence type="ECO:0000256" key="6">
    <source>
        <dbReference type="ARBA" id="ARBA00022801"/>
    </source>
</evidence>
<evidence type="ECO:0000313" key="14">
    <source>
        <dbReference type="EMBL" id="RKU43157.1"/>
    </source>
</evidence>
<evidence type="ECO:0000256" key="12">
    <source>
        <dbReference type="SAM" id="MobiDB-lite"/>
    </source>
</evidence>
<feature type="region of interest" description="Disordered" evidence="12">
    <location>
        <begin position="460"/>
        <end position="487"/>
    </location>
</feature>
<dbReference type="OrthoDB" id="73875at2759"/>
<dbReference type="SMART" id="SM00636">
    <property type="entry name" value="Glyco_18"/>
    <property type="match status" value="1"/>
</dbReference>
<dbReference type="GO" id="GO:0000272">
    <property type="term" value="P:polysaccharide catabolic process"/>
    <property type="evidence" value="ECO:0007669"/>
    <property type="project" value="UniProtKB-KW"/>
</dbReference>
<dbReference type="Gene3D" id="3.10.50.10">
    <property type="match status" value="1"/>
</dbReference>
<dbReference type="EC" id="3.2.1.14" evidence="4"/>
<feature type="region of interest" description="Disordered" evidence="12">
    <location>
        <begin position="577"/>
        <end position="619"/>
    </location>
</feature>
<dbReference type="InterPro" id="IPR017853">
    <property type="entry name" value="GH"/>
</dbReference>
<evidence type="ECO:0000256" key="10">
    <source>
        <dbReference type="ARBA" id="ARBA00023326"/>
    </source>
</evidence>
<comment type="subcellular location">
    <subcellularLocation>
        <location evidence="2">Secreted</location>
    </subcellularLocation>
</comment>
<evidence type="ECO:0000256" key="11">
    <source>
        <dbReference type="RuleBase" id="RU000489"/>
    </source>
</evidence>
<evidence type="ECO:0000256" key="1">
    <source>
        <dbReference type="ARBA" id="ARBA00000822"/>
    </source>
</evidence>
<comment type="caution">
    <text evidence="14">The sequence shown here is derived from an EMBL/GenBank/DDBJ whole genome shotgun (WGS) entry which is preliminary data.</text>
</comment>
<dbReference type="PANTHER" id="PTHR11177">
    <property type="entry name" value="CHITINASE"/>
    <property type="match status" value="1"/>
</dbReference>
<dbReference type="GO" id="GO:0008843">
    <property type="term" value="F:endochitinase activity"/>
    <property type="evidence" value="ECO:0007669"/>
    <property type="project" value="UniProtKB-EC"/>
</dbReference>
<dbReference type="Gene3D" id="3.20.20.80">
    <property type="entry name" value="Glycosidases"/>
    <property type="match status" value="1"/>
</dbReference>
<feature type="domain" description="GH18" evidence="13">
    <location>
        <begin position="43"/>
        <end position="399"/>
    </location>
</feature>
<organism evidence="14 15">
    <name type="scientific">Coniochaeta pulveracea</name>
    <dbReference type="NCBI Taxonomy" id="177199"/>
    <lineage>
        <taxon>Eukaryota</taxon>
        <taxon>Fungi</taxon>
        <taxon>Dikarya</taxon>
        <taxon>Ascomycota</taxon>
        <taxon>Pezizomycotina</taxon>
        <taxon>Sordariomycetes</taxon>
        <taxon>Sordariomycetidae</taxon>
        <taxon>Coniochaetales</taxon>
        <taxon>Coniochaetaceae</taxon>
        <taxon>Coniochaeta</taxon>
    </lineage>
</organism>
<keyword evidence="15" id="KW-1185">Reference proteome</keyword>
<evidence type="ECO:0000259" key="13">
    <source>
        <dbReference type="PROSITE" id="PS51910"/>
    </source>
</evidence>
<keyword evidence="6 11" id="KW-0378">Hydrolase</keyword>
<dbReference type="SUPFAM" id="SSF54556">
    <property type="entry name" value="Chitinase insertion domain"/>
    <property type="match status" value="1"/>
</dbReference>
<evidence type="ECO:0000313" key="15">
    <source>
        <dbReference type="Proteomes" id="UP000275385"/>
    </source>
</evidence>
<keyword evidence="5" id="KW-0964">Secreted</keyword>
<dbReference type="STRING" id="177199.A0A420Y5N8"/>
<dbReference type="Proteomes" id="UP000275385">
    <property type="component" value="Unassembled WGS sequence"/>
</dbReference>
<dbReference type="Pfam" id="PF00704">
    <property type="entry name" value="Glyco_hydro_18"/>
    <property type="match status" value="1"/>
</dbReference>
<keyword evidence="8" id="KW-0119">Carbohydrate metabolism</keyword>
<evidence type="ECO:0000256" key="2">
    <source>
        <dbReference type="ARBA" id="ARBA00004613"/>
    </source>
</evidence>
<dbReference type="InterPro" id="IPR001223">
    <property type="entry name" value="Glyco_hydro18_cat"/>
</dbReference>
<evidence type="ECO:0000256" key="7">
    <source>
        <dbReference type="ARBA" id="ARBA00023024"/>
    </source>
</evidence>
<proteinExistence type="inferred from homology"/>
<accession>A0A420Y5N8</accession>
<dbReference type="AlphaFoldDB" id="A0A420Y5N8"/>
<evidence type="ECO:0000256" key="4">
    <source>
        <dbReference type="ARBA" id="ARBA00012729"/>
    </source>
</evidence>
<dbReference type="EMBL" id="QVQW01000046">
    <property type="protein sequence ID" value="RKU43157.1"/>
    <property type="molecule type" value="Genomic_DNA"/>
</dbReference>
<reference evidence="14 15" key="1">
    <citation type="submission" date="2018-08" db="EMBL/GenBank/DDBJ databases">
        <title>Draft genome of the lignicolous fungus Coniochaeta pulveracea.</title>
        <authorList>
            <person name="Borstlap C.J."/>
            <person name="De Witt R.N."/>
            <person name="Botha A."/>
            <person name="Volschenk H."/>
        </authorList>
    </citation>
    <scope>NUCLEOTIDE SEQUENCE [LARGE SCALE GENOMIC DNA]</scope>
    <source>
        <strain evidence="14 15">CAB683</strain>
    </source>
</reference>
<keyword evidence="10" id="KW-0624">Polysaccharide degradation</keyword>
<dbReference type="SUPFAM" id="SSF51445">
    <property type="entry name" value="(Trans)glycosidases"/>
    <property type="match status" value="1"/>
</dbReference>
<dbReference type="InterPro" id="IPR011583">
    <property type="entry name" value="Chitinase_II/V-like_cat"/>
</dbReference>
<keyword evidence="9 11" id="KW-0326">Glycosidase</keyword>
<evidence type="ECO:0000256" key="3">
    <source>
        <dbReference type="ARBA" id="ARBA00008682"/>
    </source>
</evidence>
<gene>
    <name evidence="14" type="ORF">DL546_003073</name>
</gene>
<keyword evidence="7" id="KW-0146">Chitin degradation</keyword>
<evidence type="ECO:0000256" key="9">
    <source>
        <dbReference type="ARBA" id="ARBA00023295"/>
    </source>
</evidence>
<name>A0A420Y5N8_9PEZI</name>
<dbReference type="InterPro" id="IPR029070">
    <property type="entry name" value="Chitinase_insertion_sf"/>
</dbReference>